<reference evidence="1" key="2">
    <citation type="submission" date="2022-10" db="EMBL/GenBank/DDBJ databases">
        <authorList>
            <consortium name="ENA_rothamsted_submissions"/>
            <consortium name="culmorum"/>
            <person name="King R."/>
        </authorList>
    </citation>
    <scope>NUCLEOTIDE SEQUENCE</scope>
</reference>
<sequence length="210" mass="24017">MSRNLVFFEGRKNGDAKRQIDEFKKFRNARIPYHLNLNAQNSNCSLCLFPRKFIIKSFCVVKSLCVCCCSHANKSLLALNNTRESQIASEDKSIKAIMFQNNGVEKEVCFKSLLEFAQELAKGDRKLTTLGETARFQFFATLPAVKNNLINYGIPTSNDDFDTSKFKILEIQRLNVLFEVDTISACIIWLREFQLFLNNAQFSLALVVYA</sequence>
<evidence type="ECO:0000313" key="1">
    <source>
        <dbReference type="EMBL" id="CAG9805243.1"/>
    </source>
</evidence>
<proteinExistence type="predicted"/>
<dbReference type="Proteomes" id="UP001153620">
    <property type="component" value="Chromosome 2"/>
</dbReference>
<accession>A0A9N9RXK7</accession>
<dbReference type="EMBL" id="OU895878">
    <property type="protein sequence ID" value="CAG9805243.1"/>
    <property type="molecule type" value="Genomic_DNA"/>
</dbReference>
<keyword evidence="2" id="KW-1185">Reference proteome</keyword>
<dbReference type="AlphaFoldDB" id="A0A9N9RXK7"/>
<reference evidence="1" key="1">
    <citation type="submission" date="2022-01" db="EMBL/GenBank/DDBJ databases">
        <authorList>
            <person name="King R."/>
        </authorList>
    </citation>
    <scope>NUCLEOTIDE SEQUENCE</scope>
</reference>
<name>A0A9N9RXK7_9DIPT</name>
<evidence type="ECO:0000313" key="2">
    <source>
        <dbReference type="Proteomes" id="UP001153620"/>
    </source>
</evidence>
<organism evidence="1 2">
    <name type="scientific">Chironomus riparius</name>
    <dbReference type="NCBI Taxonomy" id="315576"/>
    <lineage>
        <taxon>Eukaryota</taxon>
        <taxon>Metazoa</taxon>
        <taxon>Ecdysozoa</taxon>
        <taxon>Arthropoda</taxon>
        <taxon>Hexapoda</taxon>
        <taxon>Insecta</taxon>
        <taxon>Pterygota</taxon>
        <taxon>Neoptera</taxon>
        <taxon>Endopterygota</taxon>
        <taxon>Diptera</taxon>
        <taxon>Nematocera</taxon>
        <taxon>Chironomoidea</taxon>
        <taxon>Chironomidae</taxon>
        <taxon>Chironominae</taxon>
        <taxon>Chironomus</taxon>
    </lineage>
</organism>
<gene>
    <name evidence="1" type="ORF">CHIRRI_LOCUS8118</name>
</gene>
<protein>
    <submittedName>
        <fullName evidence="1">Uncharacterized protein</fullName>
    </submittedName>
</protein>